<reference evidence="1" key="1">
    <citation type="submission" date="2023-02" db="EMBL/GenBank/DDBJ databases">
        <title>Genome of toxic invasive species Heracleum sosnowskyi carries increased number of genes despite the absence of recent whole-genome duplications.</title>
        <authorList>
            <person name="Schelkunov M."/>
            <person name="Shtratnikova V."/>
            <person name="Makarenko M."/>
            <person name="Klepikova A."/>
            <person name="Omelchenko D."/>
            <person name="Novikova G."/>
            <person name="Obukhova E."/>
            <person name="Bogdanov V."/>
            <person name="Penin A."/>
            <person name="Logacheva M."/>
        </authorList>
    </citation>
    <scope>NUCLEOTIDE SEQUENCE</scope>
    <source>
        <strain evidence="1">Hsosn_3</strain>
        <tissue evidence="1">Leaf</tissue>
    </source>
</reference>
<keyword evidence="2" id="KW-1185">Reference proteome</keyword>
<comment type="caution">
    <text evidence="1">The sequence shown here is derived from an EMBL/GenBank/DDBJ whole genome shotgun (WGS) entry which is preliminary data.</text>
</comment>
<gene>
    <name evidence="1" type="ORF">POM88_051427</name>
</gene>
<reference evidence="1" key="2">
    <citation type="submission" date="2023-05" db="EMBL/GenBank/DDBJ databases">
        <authorList>
            <person name="Schelkunov M.I."/>
        </authorList>
    </citation>
    <scope>NUCLEOTIDE SEQUENCE</scope>
    <source>
        <strain evidence="1">Hsosn_3</strain>
        <tissue evidence="1">Leaf</tissue>
    </source>
</reference>
<dbReference type="Proteomes" id="UP001237642">
    <property type="component" value="Unassembled WGS sequence"/>
</dbReference>
<evidence type="ECO:0000313" key="1">
    <source>
        <dbReference type="EMBL" id="KAK1358171.1"/>
    </source>
</evidence>
<name>A0AAD8M2E5_9APIA</name>
<protein>
    <submittedName>
        <fullName evidence="1">Uncharacterized protein</fullName>
    </submittedName>
</protein>
<sequence length="124" mass="14238">MFWTPAALYISLLSKFIIPSTKFWNSDSLYHRRFSQLMSDKRISGRTPYAWSVVGNVICIAVPKTSSRDLCHPTYLHNARQLRRKRFLIKRVKLPFEGMATTFWQPGFSGVVVISFSEGCVEGC</sequence>
<evidence type="ECO:0000313" key="2">
    <source>
        <dbReference type="Proteomes" id="UP001237642"/>
    </source>
</evidence>
<organism evidence="1 2">
    <name type="scientific">Heracleum sosnowskyi</name>
    <dbReference type="NCBI Taxonomy" id="360622"/>
    <lineage>
        <taxon>Eukaryota</taxon>
        <taxon>Viridiplantae</taxon>
        <taxon>Streptophyta</taxon>
        <taxon>Embryophyta</taxon>
        <taxon>Tracheophyta</taxon>
        <taxon>Spermatophyta</taxon>
        <taxon>Magnoliopsida</taxon>
        <taxon>eudicotyledons</taxon>
        <taxon>Gunneridae</taxon>
        <taxon>Pentapetalae</taxon>
        <taxon>asterids</taxon>
        <taxon>campanulids</taxon>
        <taxon>Apiales</taxon>
        <taxon>Apiaceae</taxon>
        <taxon>Apioideae</taxon>
        <taxon>apioid superclade</taxon>
        <taxon>Tordylieae</taxon>
        <taxon>Tordyliinae</taxon>
        <taxon>Heracleum</taxon>
    </lineage>
</organism>
<accession>A0AAD8M2E5</accession>
<dbReference type="EMBL" id="JAUIZM010000011">
    <property type="protein sequence ID" value="KAK1358171.1"/>
    <property type="molecule type" value="Genomic_DNA"/>
</dbReference>
<proteinExistence type="predicted"/>
<dbReference type="AlphaFoldDB" id="A0AAD8M2E5"/>